<reference evidence="1 2" key="1">
    <citation type="submission" date="2015-01" db="EMBL/GenBank/DDBJ databases">
        <authorList>
            <person name="Xiang T."/>
            <person name="Song Y."/>
            <person name="Huang L."/>
            <person name="Wang B."/>
            <person name="Wu P."/>
        </authorList>
    </citation>
    <scope>NUCLEOTIDE SEQUENCE [LARGE SCALE GENOMIC DNA]</scope>
    <source>
        <strain evidence="1 2">Cc12</strain>
    </source>
</reference>
<sequence>MMKCIFLSLFKIFIDSFLIRRKYEKNKNKIQIVEIKSRDKNTNCQVYSSKTFFL</sequence>
<name>A0A0B7HK33_9FLAO</name>
<dbReference type="EMBL" id="CDOE01000073">
    <property type="protein sequence ID" value="CEN39024.1"/>
    <property type="molecule type" value="Genomic_DNA"/>
</dbReference>
<evidence type="ECO:0000313" key="2">
    <source>
        <dbReference type="Proteomes" id="UP000044026"/>
    </source>
</evidence>
<accession>A0A0B7HK33</accession>
<dbReference type="AlphaFoldDB" id="A0A0B7HK33"/>
<organism evidence="1 2">
    <name type="scientific">Capnocytophaga canimorsus</name>
    <dbReference type="NCBI Taxonomy" id="28188"/>
    <lineage>
        <taxon>Bacteria</taxon>
        <taxon>Pseudomonadati</taxon>
        <taxon>Bacteroidota</taxon>
        <taxon>Flavobacteriia</taxon>
        <taxon>Flavobacteriales</taxon>
        <taxon>Flavobacteriaceae</taxon>
        <taxon>Capnocytophaga</taxon>
    </lineage>
</organism>
<dbReference type="Proteomes" id="UP000044026">
    <property type="component" value="Unassembled WGS sequence"/>
</dbReference>
<proteinExistence type="predicted"/>
<gene>
    <name evidence="1" type="ORF">CCAN12_750014</name>
</gene>
<evidence type="ECO:0000313" key="1">
    <source>
        <dbReference type="EMBL" id="CEN39024.1"/>
    </source>
</evidence>
<protein>
    <submittedName>
        <fullName evidence="1">Uncharacterized protein</fullName>
    </submittedName>
</protein>